<dbReference type="PROSITE" id="PS01031">
    <property type="entry name" value="SHSP"/>
    <property type="match status" value="1"/>
</dbReference>
<dbReference type="InterPro" id="IPR008978">
    <property type="entry name" value="HSP20-like_chaperone"/>
</dbReference>
<dbReference type="CDD" id="cd06464">
    <property type="entry name" value="ACD_sHsps-like"/>
    <property type="match status" value="1"/>
</dbReference>
<dbReference type="EMBL" id="CP112932">
    <property type="protein sequence ID" value="WPY00762.1"/>
    <property type="molecule type" value="Genomic_DNA"/>
</dbReference>
<accession>A0ABZ0UUI7</accession>
<dbReference type="Proteomes" id="UP001326613">
    <property type="component" value="Chromosome"/>
</dbReference>
<evidence type="ECO:0000259" key="4">
    <source>
        <dbReference type="PROSITE" id="PS01031"/>
    </source>
</evidence>
<evidence type="ECO:0000256" key="3">
    <source>
        <dbReference type="SAM" id="MobiDB-lite"/>
    </source>
</evidence>
<protein>
    <submittedName>
        <fullName evidence="5">Hsp20/alpha crystallin family protein</fullName>
    </submittedName>
</protein>
<proteinExistence type="inferred from homology"/>
<reference evidence="5 6" key="1">
    <citation type="submission" date="2022-10" db="EMBL/GenBank/DDBJ databases">
        <title>Host association and intracellularity evolved multiple times independently in the Rickettsiales.</title>
        <authorList>
            <person name="Castelli M."/>
            <person name="Nardi T."/>
            <person name="Gammuto L."/>
            <person name="Bellinzona G."/>
            <person name="Sabaneyeva E."/>
            <person name="Potekhin A."/>
            <person name="Serra V."/>
            <person name="Petroni G."/>
            <person name="Sassera D."/>
        </authorList>
    </citation>
    <scope>NUCLEOTIDE SEQUENCE [LARGE SCALE GENOMIC DNA]</scope>
    <source>
        <strain evidence="5 6">Kr 154-4</strain>
    </source>
</reference>
<comment type="similarity">
    <text evidence="1 2">Belongs to the small heat shock protein (HSP20) family.</text>
</comment>
<dbReference type="SUPFAM" id="SSF49764">
    <property type="entry name" value="HSP20-like chaperones"/>
    <property type="match status" value="1"/>
</dbReference>
<feature type="compositionally biased region" description="Basic and acidic residues" evidence="3">
    <location>
        <begin position="14"/>
        <end position="31"/>
    </location>
</feature>
<dbReference type="InterPro" id="IPR031107">
    <property type="entry name" value="Small_HSP"/>
</dbReference>
<organism evidence="5 6">
    <name type="scientific">Candidatus Trichorickettsia mobilis</name>
    <dbReference type="NCBI Taxonomy" id="1346319"/>
    <lineage>
        <taxon>Bacteria</taxon>
        <taxon>Pseudomonadati</taxon>
        <taxon>Pseudomonadota</taxon>
        <taxon>Alphaproteobacteria</taxon>
        <taxon>Rickettsiales</taxon>
        <taxon>Rickettsiaceae</taxon>
        <taxon>Rickettsieae</taxon>
        <taxon>Candidatus Trichorickettsia</taxon>
    </lineage>
</organism>
<keyword evidence="6" id="KW-1185">Reference proteome</keyword>
<feature type="domain" description="SHSP" evidence="4">
    <location>
        <begin position="68"/>
        <end position="180"/>
    </location>
</feature>
<dbReference type="Gene3D" id="2.60.40.790">
    <property type="match status" value="1"/>
</dbReference>
<evidence type="ECO:0000313" key="6">
    <source>
        <dbReference type="Proteomes" id="UP001326613"/>
    </source>
</evidence>
<dbReference type="InterPro" id="IPR002068">
    <property type="entry name" value="A-crystallin/Hsp20_dom"/>
</dbReference>
<evidence type="ECO:0000256" key="1">
    <source>
        <dbReference type="PROSITE-ProRule" id="PRU00285"/>
    </source>
</evidence>
<name>A0ABZ0UUI7_9RICK</name>
<dbReference type="PANTHER" id="PTHR11527">
    <property type="entry name" value="HEAT-SHOCK PROTEIN 20 FAMILY MEMBER"/>
    <property type="match status" value="1"/>
</dbReference>
<sequence>MDINKWNPWNWLKNEENHNHTNSETHKETTSSKHPMLQLHREIDRLFDSALNSFGFPALKSASSDHNIMSGFFKPSVDIMESDKEYTITMEVPGVEEENVNLELANRTLTIRGDKKKETTEENKNFHCIERSYGSFQRVLSLPNDAEEDGIEATFKNGVLTITLPRNLLTKDVRKINIKK</sequence>
<evidence type="ECO:0000313" key="5">
    <source>
        <dbReference type="EMBL" id="WPY00762.1"/>
    </source>
</evidence>
<dbReference type="Pfam" id="PF00011">
    <property type="entry name" value="HSP20"/>
    <property type="match status" value="1"/>
</dbReference>
<gene>
    <name evidence="5" type="ORF">Trichorick_00648</name>
</gene>
<evidence type="ECO:0000256" key="2">
    <source>
        <dbReference type="RuleBase" id="RU003616"/>
    </source>
</evidence>
<feature type="region of interest" description="Disordered" evidence="3">
    <location>
        <begin position="14"/>
        <end position="34"/>
    </location>
</feature>
<dbReference type="RefSeq" id="WP_323738806.1">
    <property type="nucleotide sequence ID" value="NZ_CP112932.1"/>
</dbReference>